<proteinExistence type="predicted"/>
<sequence length="499" mass="54726">MAGISTNAARDQLIIGSICEGLYPSPEPLPPSSTDPQPLDHCNTTAVQALSSRWLVILSMCFNLPTALVVPLYGWLSDRGWRKGVMIFPVLGSLIEKLAMLSLSFRTPAEAGTGVPYYVLPTLCLGTFLNGCLGSYPVASMSAYAALADATPPGGRTLNIARMEVIFMGAFTLGPMIGGALVRFAGSLATTASPESLLAGFSGYRANFAPYWLSAMIDILVLALLYWVVPEISRRCHKVDRADSSASDVSSCSSLSVDRSVKHESRLSSWRTKAAAALGGRNRDRTILAIVLILYYFKFQGTKFVFVLYTRLRFDWRAFEDGMYYSIQSFCRAIFLLLLVPFTNKVFKGVKGLDVILVRMGVWVWVVGQIMYAFAWDGWVFLAVAALLDSPAFALFTPSIRGLLSSATPASHQARLFSLISFVENLLGIASPPIFGAIYGRLIGERYENWVFVVFAGVLGIAGFLAIFVRRDMVERSREGWGKCAEEEMVDSRDTTEEV</sequence>
<feature type="transmembrane region" description="Helical" evidence="5">
    <location>
        <begin position="209"/>
        <end position="229"/>
    </location>
</feature>
<dbReference type="Pfam" id="PF07690">
    <property type="entry name" value="MFS_1"/>
    <property type="match status" value="1"/>
</dbReference>
<feature type="transmembrane region" description="Helical" evidence="5">
    <location>
        <begin position="322"/>
        <end position="343"/>
    </location>
</feature>
<feature type="transmembrane region" description="Helical" evidence="5">
    <location>
        <begin position="380"/>
        <end position="404"/>
    </location>
</feature>
<dbReference type="AlphaFoldDB" id="A0A139ACX1"/>
<keyword evidence="7" id="KW-1185">Reference proteome</keyword>
<feature type="transmembrane region" description="Helical" evidence="5">
    <location>
        <begin position="54"/>
        <end position="73"/>
    </location>
</feature>
<dbReference type="SUPFAM" id="SSF103473">
    <property type="entry name" value="MFS general substrate transporter"/>
    <property type="match status" value="1"/>
</dbReference>
<dbReference type="InterPro" id="IPR011701">
    <property type="entry name" value="MFS"/>
</dbReference>
<comment type="subcellular location">
    <subcellularLocation>
        <location evidence="1">Membrane</location>
        <topology evidence="1">Multi-pass membrane protein</topology>
    </subcellularLocation>
</comment>
<reference evidence="6 7" key="1">
    <citation type="journal article" date="2015" name="Genome Biol. Evol.">
        <title>Phylogenomic analyses indicate that early fungi evolved digesting cell walls of algal ancestors of land plants.</title>
        <authorList>
            <person name="Chang Y."/>
            <person name="Wang S."/>
            <person name="Sekimoto S."/>
            <person name="Aerts A.L."/>
            <person name="Choi C."/>
            <person name="Clum A."/>
            <person name="LaButti K.M."/>
            <person name="Lindquist E.A."/>
            <person name="Yee Ngan C."/>
            <person name="Ohm R.A."/>
            <person name="Salamov A.A."/>
            <person name="Grigoriev I.V."/>
            <person name="Spatafora J.W."/>
            <person name="Berbee M.L."/>
        </authorList>
    </citation>
    <scope>NUCLEOTIDE SEQUENCE [LARGE SCALE GENOMIC DNA]</scope>
    <source>
        <strain evidence="6 7">JEL478</strain>
    </source>
</reference>
<dbReference type="Gene3D" id="1.20.1250.20">
    <property type="entry name" value="MFS general substrate transporter like domains"/>
    <property type="match status" value="1"/>
</dbReference>
<name>A0A139ACX1_GONPJ</name>
<dbReference type="OrthoDB" id="3026777at2759"/>
<feature type="transmembrane region" description="Helical" evidence="5">
    <location>
        <begin position="287"/>
        <end position="310"/>
    </location>
</feature>
<organism evidence="6 7">
    <name type="scientific">Gonapodya prolifera (strain JEL478)</name>
    <name type="common">Monoblepharis prolifera</name>
    <dbReference type="NCBI Taxonomy" id="1344416"/>
    <lineage>
        <taxon>Eukaryota</taxon>
        <taxon>Fungi</taxon>
        <taxon>Fungi incertae sedis</taxon>
        <taxon>Chytridiomycota</taxon>
        <taxon>Chytridiomycota incertae sedis</taxon>
        <taxon>Monoblepharidomycetes</taxon>
        <taxon>Monoblepharidales</taxon>
        <taxon>Gonapodyaceae</taxon>
        <taxon>Gonapodya</taxon>
    </lineage>
</organism>
<feature type="transmembrane region" description="Helical" evidence="5">
    <location>
        <begin position="165"/>
        <end position="189"/>
    </location>
</feature>
<evidence type="ECO:0000256" key="4">
    <source>
        <dbReference type="ARBA" id="ARBA00023136"/>
    </source>
</evidence>
<feature type="transmembrane region" description="Helical" evidence="5">
    <location>
        <begin position="416"/>
        <end position="438"/>
    </location>
</feature>
<keyword evidence="3 5" id="KW-1133">Transmembrane helix</keyword>
<dbReference type="PANTHER" id="PTHR23507">
    <property type="entry name" value="ZGC:174356"/>
    <property type="match status" value="1"/>
</dbReference>
<gene>
    <name evidence="6" type="ORF">M427DRAFT_57433</name>
</gene>
<feature type="transmembrane region" description="Helical" evidence="5">
    <location>
        <begin position="450"/>
        <end position="469"/>
    </location>
</feature>
<dbReference type="GO" id="GO:0016020">
    <property type="term" value="C:membrane"/>
    <property type="evidence" value="ECO:0007669"/>
    <property type="project" value="UniProtKB-SubCell"/>
</dbReference>
<evidence type="ECO:0000256" key="5">
    <source>
        <dbReference type="SAM" id="Phobius"/>
    </source>
</evidence>
<dbReference type="PANTHER" id="PTHR23507:SF1">
    <property type="entry name" value="FI18259P1-RELATED"/>
    <property type="match status" value="1"/>
</dbReference>
<feature type="transmembrane region" description="Helical" evidence="5">
    <location>
        <begin position="355"/>
        <end position="374"/>
    </location>
</feature>
<protein>
    <submittedName>
        <fullName evidence="6">MFS general substrate transporter</fullName>
    </submittedName>
</protein>
<dbReference type="OMA" id="TFALICH"/>
<dbReference type="InterPro" id="IPR036259">
    <property type="entry name" value="MFS_trans_sf"/>
</dbReference>
<dbReference type="Proteomes" id="UP000070544">
    <property type="component" value="Unassembled WGS sequence"/>
</dbReference>
<evidence type="ECO:0000256" key="1">
    <source>
        <dbReference type="ARBA" id="ARBA00004141"/>
    </source>
</evidence>
<keyword evidence="4 5" id="KW-0472">Membrane</keyword>
<evidence type="ECO:0000256" key="3">
    <source>
        <dbReference type="ARBA" id="ARBA00022989"/>
    </source>
</evidence>
<evidence type="ECO:0000313" key="6">
    <source>
        <dbReference type="EMBL" id="KXS14519.1"/>
    </source>
</evidence>
<evidence type="ECO:0000256" key="2">
    <source>
        <dbReference type="ARBA" id="ARBA00022692"/>
    </source>
</evidence>
<keyword evidence="2 5" id="KW-0812">Transmembrane</keyword>
<evidence type="ECO:0000313" key="7">
    <source>
        <dbReference type="Proteomes" id="UP000070544"/>
    </source>
</evidence>
<dbReference type="GO" id="GO:0022857">
    <property type="term" value="F:transmembrane transporter activity"/>
    <property type="evidence" value="ECO:0007669"/>
    <property type="project" value="InterPro"/>
</dbReference>
<feature type="transmembrane region" description="Helical" evidence="5">
    <location>
        <begin position="117"/>
        <end position="139"/>
    </location>
</feature>
<accession>A0A139ACX1</accession>
<dbReference type="EMBL" id="KQ965768">
    <property type="protein sequence ID" value="KXS14519.1"/>
    <property type="molecule type" value="Genomic_DNA"/>
</dbReference>